<evidence type="ECO:0000313" key="8">
    <source>
        <dbReference type="Proteomes" id="UP001595799"/>
    </source>
</evidence>
<gene>
    <name evidence="7" type="ORF">ACFOW6_04295</name>
</gene>
<feature type="transmembrane region" description="Helical" evidence="5">
    <location>
        <begin position="273"/>
        <end position="290"/>
    </location>
</feature>
<dbReference type="InterPro" id="IPR044880">
    <property type="entry name" value="NCX_ion-bd_dom_sf"/>
</dbReference>
<dbReference type="PANTHER" id="PTHR10846:SF8">
    <property type="entry name" value="INNER MEMBRANE PROTEIN YRBG"/>
    <property type="match status" value="1"/>
</dbReference>
<feature type="domain" description="Sodium/calcium exchanger membrane region" evidence="6">
    <location>
        <begin position="174"/>
        <end position="315"/>
    </location>
</feature>
<dbReference type="Gene3D" id="1.20.1420.30">
    <property type="entry name" value="NCX, central ion-binding region"/>
    <property type="match status" value="1"/>
</dbReference>
<dbReference type="Gene3D" id="6.10.280.80">
    <property type="entry name" value="NCX, peripheral helical region"/>
    <property type="match status" value="1"/>
</dbReference>
<dbReference type="InterPro" id="IPR004481">
    <property type="entry name" value="K/Na/Ca-exchanger"/>
</dbReference>
<evidence type="ECO:0000256" key="3">
    <source>
        <dbReference type="ARBA" id="ARBA00022989"/>
    </source>
</evidence>
<keyword evidence="2 5" id="KW-0812">Transmembrane</keyword>
<dbReference type="PANTHER" id="PTHR10846">
    <property type="entry name" value="SODIUM/POTASSIUM/CALCIUM EXCHANGER"/>
    <property type="match status" value="1"/>
</dbReference>
<accession>A0ABV8UIL8</accession>
<evidence type="ECO:0000256" key="5">
    <source>
        <dbReference type="SAM" id="Phobius"/>
    </source>
</evidence>
<feature type="transmembrane region" description="Helical" evidence="5">
    <location>
        <begin position="125"/>
        <end position="143"/>
    </location>
</feature>
<keyword evidence="8" id="KW-1185">Reference proteome</keyword>
<dbReference type="InterPro" id="IPR004837">
    <property type="entry name" value="NaCa_Exmemb"/>
</dbReference>
<dbReference type="Proteomes" id="UP001595799">
    <property type="component" value="Unassembled WGS sequence"/>
</dbReference>
<feature type="transmembrane region" description="Helical" evidence="5">
    <location>
        <begin position="209"/>
        <end position="232"/>
    </location>
</feature>
<reference evidence="8" key="1">
    <citation type="journal article" date="2019" name="Int. J. Syst. Evol. Microbiol.">
        <title>The Global Catalogue of Microorganisms (GCM) 10K type strain sequencing project: providing services to taxonomists for standard genome sequencing and annotation.</title>
        <authorList>
            <consortium name="The Broad Institute Genomics Platform"/>
            <consortium name="The Broad Institute Genome Sequencing Center for Infectious Disease"/>
            <person name="Wu L."/>
            <person name="Ma J."/>
        </authorList>
    </citation>
    <scope>NUCLEOTIDE SEQUENCE [LARGE SCALE GENOMIC DNA]</scope>
    <source>
        <strain evidence="8">CECT 8472</strain>
    </source>
</reference>
<evidence type="ECO:0000256" key="2">
    <source>
        <dbReference type="ARBA" id="ARBA00022692"/>
    </source>
</evidence>
<evidence type="ECO:0000313" key="7">
    <source>
        <dbReference type="EMBL" id="MFC4350760.1"/>
    </source>
</evidence>
<evidence type="ECO:0000256" key="4">
    <source>
        <dbReference type="ARBA" id="ARBA00023136"/>
    </source>
</evidence>
<proteinExistence type="predicted"/>
<keyword evidence="3 5" id="KW-1133">Transmembrane helix</keyword>
<name>A0ABV8UIL8_9PROT</name>
<comment type="subcellular location">
    <subcellularLocation>
        <location evidence="1">Membrane</location>
        <topology evidence="1">Multi-pass membrane protein</topology>
    </subcellularLocation>
</comment>
<keyword evidence="4 5" id="KW-0472">Membrane</keyword>
<sequence length="319" mass="33191">MTWLYLLAGLVLLLLGGELLVRGAVACATRLGISPLLIGMTLVGFGTSTPELVTSIDAALMGAPGIAVGNVVGSNIANILLILGLAALLSPLLIDTTALKRDGAMLLLTSLAACLLVFFGEVNAWMGIVMLLVLGTYVVWCYLQERRLKDAGARMHRHEAEAFTPSVSPPLWRSLAIALVGLACTLGGARFLVSGAIDLAAAAGISETLIGLTIVAVGTSLPELVTSVMAALRRQADVAFGNIVGSNIFNLLGILGVTALVREIPVPPEILKLDLWVMLGVTLLLLAAAWSGQRLSRREGGVFLVGYIAYLGVLIATSG</sequence>
<protein>
    <submittedName>
        <fullName evidence="7">Calcium/sodium antiporter</fullName>
    </submittedName>
</protein>
<dbReference type="EMBL" id="JBHSCW010000002">
    <property type="protein sequence ID" value="MFC4350760.1"/>
    <property type="molecule type" value="Genomic_DNA"/>
</dbReference>
<organism evidence="7 8">
    <name type="scientific">Fodinicurvata halophila</name>
    <dbReference type="NCBI Taxonomy" id="1419723"/>
    <lineage>
        <taxon>Bacteria</taxon>
        <taxon>Pseudomonadati</taxon>
        <taxon>Pseudomonadota</taxon>
        <taxon>Alphaproteobacteria</taxon>
        <taxon>Rhodospirillales</taxon>
        <taxon>Rhodovibrionaceae</taxon>
        <taxon>Fodinicurvata</taxon>
    </lineage>
</organism>
<feature type="transmembrane region" description="Helical" evidence="5">
    <location>
        <begin position="302"/>
        <end position="318"/>
    </location>
</feature>
<feature type="transmembrane region" description="Helical" evidence="5">
    <location>
        <begin position="239"/>
        <end position="261"/>
    </location>
</feature>
<evidence type="ECO:0000256" key="1">
    <source>
        <dbReference type="ARBA" id="ARBA00004141"/>
    </source>
</evidence>
<feature type="transmembrane region" description="Helical" evidence="5">
    <location>
        <begin position="103"/>
        <end position="119"/>
    </location>
</feature>
<evidence type="ECO:0000259" key="6">
    <source>
        <dbReference type="Pfam" id="PF01699"/>
    </source>
</evidence>
<comment type="caution">
    <text evidence="7">The sequence shown here is derived from an EMBL/GenBank/DDBJ whole genome shotgun (WGS) entry which is preliminary data.</text>
</comment>
<feature type="transmembrane region" description="Helical" evidence="5">
    <location>
        <begin position="76"/>
        <end position="94"/>
    </location>
</feature>
<dbReference type="NCBIfam" id="TIGR00367">
    <property type="entry name" value="calcium/sodium antiporter"/>
    <property type="match status" value="1"/>
</dbReference>
<dbReference type="Pfam" id="PF01699">
    <property type="entry name" value="Na_Ca_ex"/>
    <property type="match status" value="2"/>
</dbReference>
<dbReference type="RefSeq" id="WP_382421105.1">
    <property type="nucleotide sequence ID" value="NZ_JBHSCW010000002.1"/>
</dbReference>
<feature type="transmembrane region" description="Helical" evidence="5">
    <location>
        <begin position="175"/>
        <end position="197"/>
    </location>
</feature>
<feature type="domain" description="Sodium/calcium exchanger membrane region" evidence="6">
    <location>
        <begin position="3"/>
        <end position="142"/>
    </location>
</feature>